<evidence type="ECO:0000259" key="1">
    <source>
        <dbReference type="Pfam" id="PF02769"/>
    </source>
</evidence>
<dbReference type="PANTHER" id="PTHR10099">
    <property type="entry name" value="PHOSPHORIBOSYLFORMYLGLYCINAMIDINE SYNTHASE"/>
    <property type="match status" value="1"/>
</dbReference>
<dbReference type="SUPFAM" id="SSF55326">
    <property type="entry name" value="PurM N-terminal domain-like"/>
    <property type="match status" value="2"/>
</dbReference>
<evidence type="ECO:0008006" key="5">
    <source>
        <dbReference type="Google" id="ProtNLM"/>
    </source>
</evidence>
<dbReference type="Pfam" id="PF02769">
    <property type="entry name" value="AIRS_C"/>
    <property type="match status" value="1"/>
</dbReference>
<protein>
    <recommendedName>
        <fullName evidence="5">Phosphoribosylformylglycinamidine synthase</fullName>
    </recommendedName>
</protein>
<dbReference type="GO" id="GO:0004642">
    <property type="term" value="F:phosphoribosylformylglycinamidine synthase activity"/>
    <property type="evidence" value="ECO:0007669"/>
    <property type="project" value="TreeGrafter"/>
</dbReference>
<dbReference type="EMBL" id="OC914838">
    <property type="protein sequence ID" value="CAD7636624.1"/>
    <property type="molecule type" value="Genomic_DNA"/>
</dbReference>
<dbReference type="InterPro" id="IPR055181">
    <property type="entry name" value="FGAR-AT_PurM_N-like"/>
</dbReference>
<dbReference type="GO" id="GO:0005737">
    <property type="term" value="C:cytoplasm"/>
    <property type="evidence" value="ECO:0007669"/>
    <property type="project" value="TreeGrafter"/>
</dbReference>
<feature type="domain" description="PurM-like C-terminal" evidence="1">
    <location>
        <begin position="135"/>
        <end position="292"/>
    </location>
</feature>
<accession>A0A7R9L7V0</accession>
<dbReference type="SUPFAM" id="SSF56042">
    <property type="entry name" value="PurM C-terminal domain-like"/>
    <property type="match status" value="2"/>
</dbReference>
<dbReference type="PANTHER" id="PTHR10099:SF1">
    <property type="entry name" value="PHOSPHORIBOSYLFORMYLGLYCINAMIDINE SYNTHASE"/>
    <property type="match status" value="1"/>
</dbReference>
<dbReference type="Gene3D" id="3.30.1330.10">
    <property type="entry name" value="PurM-like, N-terminal domain"/>
    <property type="match status" value="2"/>
</dbReference>
<dbReference type="Pfam" id="PF13507">
    <property type="entry name" value="GATase_5"/>
    <property type="match status" value="1"/>
</dbReference>
<name>A0A7R9L7V0_9ACAR</name>
<dbReference type="NCBIfam" id="NF003672">
    <property type="entry name" value="PRK05297.1"/>
    <property type="match status" value="1"/>
</dbReference>
<dbReference type="FunFam" id="3.30.1330.10:FF:000005">
    <property type="entry name" value="Phosphoribosylformylglycinamidine synthase"/>
    <property type="match status" value="1"/>
</dbReference>
<evidence type="ECO:0000259" key="2">
    <source>
        <dbReference type="Pfam" id="PF22689"/>
    </source>
</evidence>
<dbReference type="InterPro" id="IPR036921">
    <property type="entry name" value="PurM-like_N_sf"/>
</dbReference>
<dbReference type="CDD" id="cd02204">
    <property type="entry name" value="PurL_repeat2"/>
    <property type="match status" value="1"/>
</dbReference>
<keyword evidence="4" id="KW-1185">Reference proteome</keyword>
<dbReference type="Proteomes" id="UP000728032">
    <property type="component" value="Unassembled WGS sequence"/>
</dbReference>
<dbReference type="AlphaFoldDB" id="A0A7R9L7V0"/>
<reference evidence="3" key="1">
    <citation type="submission" date="2020-11" db="EMBL/GenBank/DDBJ databases">
        <authorList>
            <person name="Tran Van P."/>
        </authorList>
    </citation>
    <scope>NUCLEOTIDE SEQUENCE</scope>
</reference>
<dbReference type="OrthoDB" id="6666987at2759"/>
<organism evidence="3">
    <name type="scientific">Oppiella nova</name>
    <dbReference type="NCBI Taxonomy" id="334625"/>
    <lineage>
        <taxon>Eukaryota</taxon>
        <taxon>Metazoa</taxon>
        <taxon>Ecdysozoa</taxon>
        <taxon>Arthropoda</taxon>
        <taxon>Chelicerata</taxon>
        <taxon>Arachnida</taxon>
        <taxon>Acari</taxon>
        <taxon>Acariformes</taxon>
        <taxon>Sarcoptiformes</taxon>
        <taxon>Oribatida</taxon>
        <taxon>Brachypylina</taxon>
        <taxon>Oppioidea</taxon>
        <taxon>Oppiidae</taxon>
        <taxon>Oppiella</taxon>
    </lineage>
</organism>
<proteinExistence type="predicted"/>
<dbReference type="InterPro" id="IPR036676">
    <property type="entry name" value="PurM-like_C_sf"/>
</dbReference>
<evidence type="ECO:0000313" key="4">
    <source>
        <dbReference type="Proteomes" id="UP000728032"/>
    </source>
</evidence>
<sequence>MILMVKSILRFLVEKSFIKKAESLRKKILKRVLRQVLVVKFVMKVQQAVVVNQKQPWEENYGKPSRMASPLQIMIDGPLGGAAFNNEFGRPALNGYFRTFEQNVNGEVKGFHKPIMIAGGYGNIRPDHVEKDAIQPGDLLIVLGGPAMLIGLGGGAASSVDSGKLGENLDFASVQRENPEMERRCQEVIDACWRMEDFNPIVSVHDVGAGGVSNAMPELVNDHELGATLDLRKIPSLEPGMSPMEIWSNEAQERYVLAIKPESLELFESICARERCPFAVLGEATEARQLTVNDPLFENKAVDMPMQVMLGGTPRMSRTYETIQRKGDEFDASKVDLKDAIFRVLKNPTVASKSFLITIGDRSITGMVSRDQMVGRWQVPVADAAVTTTSLQGYTGEAMAMGERPPVALLNPAASARLAVAESITNIMCANIEQISDIKLSANWMAAAGQKGEDQALFEGVKAIGMEMCPALGIAIPVGKDSLSMRTTWNDEGEDKSVTSPMSGVITAFAPVLDVRKTLTPELKNEDSVLVRIDLSKGQFRLGGSILAQVYKAIGSVTPDVDNFDEFKAFFALVQDWNNRGRVDLDDFEGLVACGGFSYGDVLGAGGGWANLHHLFQVQTTGHVSAVILQKYLKHVL</sequence>
<dbReference type="Gene3D" id="3.90.650.10">
    <property type="entry name" value="PurM-like C-terminal domain"/>
    <property type="match status" value="1"/>
</dbReference>
<dbReference type="SUPFAM" id="SSF52317">
    <property type="entry name" value="Class I glutamine amidotransferase-like"/>
    <property type="match status" value="1"/>
</dbReference>
<evidence type="ECO:0000313" key="3">
    <source>
        <dbReference type="EMBL" id="CAD7636624.1"/>
    </source>
</evidence>
<dbReference type="FunFam" id="3.90.650.10:FF:000002">
    <property type="entry name" value="Phosphoribosylformylglycinamidine synthase"/>
    <property type="match status" value="1"/>
</dbReference>
<gene>
    <name evidence="3" type="ORF">ONB1V03_LOCUS309</name>
</gene>
<dbReference type="EMBL" id="CAJPVJ010000013">
    <property type="protein sequence ID" value="CAG2157985.1"/>
    <property type="molecule type" value="Genomic_DNA"/>
</dbReference>
<dbReference type="Gene3D" id="3.40.50.880">
    <property type="match status" value="1"/>
</dbReference>
<feature type="domain" description="FGAR-AT PurM N-terminal-like" evidence="2">
    <location>
        <begin position="352"/>
        <end position="511"/>
    </location>
</feature>
<dbReference type="InterPro" id="IPR029062">
    <property type="entry name" value="Class_I_gatase-like"/>
</dbReference>
<dbReference type="InterPro" id="IPR010918">
    <property type="entry name" value="PurM-like_C_dom"/>
</dbReference>
<dbReference type="Pfam" id="PF22689">
    <property type="entry name" value="FGAR-AT_PurM_N-like"/>
    <property type="match status" value="1"/>
</dbReference>
<dbReference type="GO" id="GO:0006164">
    <property type="term" value="P:purine nucleotide biosynthetic process"/>
    <property type="evidence" value="ECO:0007669"/>
    <property type="project" value="TreeGrafter"/>
</dbReference>